<dbReference type="InterPro" id="IPR016478">
    <property type="entry name" value="GTPase_MTG1"/>
</dbReference>
<dbReference type="InterPro" id="IPR006073">
    <property type="entry name" value="GTP-bd"/>
</dbReference>
<dbReference type="KEGG" id="aco:Amico_1527"/>
<keyword evidence="7" id="KW-1185">Reference proteome</keyword>
<evidence type="ECO:0000313" key="6">
    <source>
        <dbReference type="EMBL" id="ADE57644.1"/>
    </source>
</evidence>
<reference evidence="6 7" key="1">
    <citation type="journal article" date="2010" name="Stand. Genomic Sci.">
        <title>Complete genome sequence of Aminobacterium colombiense type strain (ALA-1).</title>
        <authorList>
            <person name="Chertkov O."/>
            <person name="Sikorski J."/>
            <person name="Brambilla E."/>
            <person name="Lapidus A."/>
            <person name="Copeland A."/>
            <person name="Glavina Del Rio T."/>
            <person name="Nolan M."/>
            <person name="Lucas S."/>
            <person name="Tice H."/>
            <person name="Cheng J.F."/>
            <person name="Han C."/>
            <person name="Detter J.C."/>
            <person name="Bruce D."/>
            <person name="Tapia R."/>
            <person name="Goodwin L."/>
            <person name="Pitluck S."/>
            <person name="Liolios K."/>
            <person name="Ivanova N."/>
            <person name="Mavromatis K."/>
            <person name="Ovchinnikova G."/>
            <person name="Pati A."/>
            <person name="Chen A."/>
            <person name="Palaniappan K."/>
            <person name="Land M."/>
            <person name="Hauser L."/>
            <person name="Chang Y.J."/>
            <person name="Jeffries C.D."/>
            <person name="Spring S."/>
            <person name="Rohde M."/>
            <person name="Goker M."/>
            <person name="Bristow J."/>
            <person name="Eisen J.A."/>
            <person name="Markowitz V."/>
            <person name="Hugenholtz P."/>
            <person name="Kyrpides N.C."/>
            <person name="Klenk H.P."/>
        </authorList>
    </citation>
    <scope>NUCLEOTIDE SEQUENCE [LARGE SCALE GENOMIC DNA]</scope>
    <source>
        <strain evidence="7">DSM 12261 / ALA-1</strain>
    </source>
</reference>
<dbReference type="Pfam" id="PF01926">
    <property type="entry name" value="MMR_HSR1"/>
    <property type="match status" value="1"/>
</dbReference>
<dbReference type="GO" id="GO:0003924">
    <property type="term" value="F:GTPase activity"/>
    <property type="evidence" value="ECO:0007669"/>
    <property type="project" value="TreeGrafter"/>
</dbReference>
<feature type="binding site" evidence="4">
    <location>
        <position position="162"/>
    </location>
    <ligand>
        <name>GTP</name>
        <dbReference type="ChEBI" id="CHEBI:37565"/>
    </ligand>
</feature>
<feature type="domain" description="G" evidence="5">
    <location>
        <begin position="112"/>
        <end position="186"/>
    </location>
</feature>
<gene>
    <name evidence="6" type="ordered locus">Amico_1527</name>
</gene>
<dbReference type="PRINTS" id="PR00326">
    <property type="entry name" value="GTP1OBG"/>
</dbReference>
<keyword evidence="2 3" id="KW-0342">GTP-binding</keyword>
<accession>D5EGG2</accession>
<keyword evidence="3" id="KW-0963">Cytoplasm</keyword>
<dbReference type="InterPro" id="IPR027417">
    <property type="entry name" value="P-loop_NTPase"/>
</dbReference>
<dbReference type="STRING" id="572547.Amico_1527"/>
<dbReference type="SUPFAM" id="SSF52540">
    <property type="entry name" value="P-loop containing nucleoside triphosphate hydrolases"/>
    <property type="match status" value="1"/>
</dbReference>
<evidence type="ECO:0000256" key="2">
    <source>
        <dbReference type="ARBA" id="ARBA00023134"/>
    </source>
</evidence>
<sequence length="278" mass="31315">MPRTVWYPGHMAKGKRKLEELVQKLDLILEVRDARAPHLTSSPMSDQLSRICPVYIVLSRADLAEEGATKAWLQFFSSIKQKAWAFNFLEGRIQLLRRDLAKLRPAHRELRLAVVGIPNVGKSLFLNLLVGKKRAPVGGVPGITRGVSWYKGQDILAVDSPGILDPRSHNEVHRRLAWLGCSKAEVIGGTDVVALSLIEHLKERGHWHLVEKKWNIENVEEEPLVTLEKIGHRLGCLVSGGRVDLLLAGQRFLDAFSTGKLGRITLEWPGERYPWEIE</sequence>
<keyword evidence="1 3" id="KW-0547">Nucleotide-binding</keyword>
<dbReference type="GO" id="GO:0006412">
    <property type="term" value="P:translation"/>
    <property type="evidence" value="ECO:0007669"/>
    <property type="project" value="TreeGrafter"/>
</dbReference>
<dbReference type="RefSeq" id="WP_013048907.1">
    <property type="nucleotide sequence ID" value="NC_014011.1"/>
</dbReference>
<dbReference type="EMBL" id="CP001997">
    <property type="protein sequence ID" value="ADE57644.1"/>
    <property type="molecule type" value="Genomic_DNA"/>
</dbReference>
<dbReference type="eggNOG" id="COG1161">
    <property type="taxonomic scope" value="Bacteria"/>
</dbReference>
<evidence type="ECO:0000256" key="4">
    <source>
        <dbReference type="PIRSR" id="PIRSR006230-1"/>
    </source>
</evidence>
<dbReference type="CDD" id="cd01856">
    <property type="entry name" value="YlqF"/>
    <property type="match status" value="1"/>
</dbReference>
<comment type="similarity">
    <text evidence="3">Belongs to the TRAFAC class YlqF/YawG GTPase family. MTG1 subfamily.</text>
</comment>
<dbReference type="PANTHER" id="PTHR45782">
    <property type="entry name" value="MITOCHONDRIAL RIBOSOME-ASSOCIATED GTPASE 1"/>
    <property type="match status" value="1"/>
</dbReference>
<evidence type="ECO:0000256" key="3">
    <source>
        <dbReference type="PIRNR" id="PIRNR006230"/>
    </source>
</evidence>
<dbReference type="Gene3D" id="3.40.50.300">
    <property type="entry name" value="P-loop containing nucleotide triphosphate hydrolases"/>
    <property type="match status" value="1"/>
</dbReference>
<dbReference type="Gene3D" id="1.10.1580.10">
    <property type="match status" value="1"/>
</dbReference>
<dbReference type="InterPro" id="IPR023179">
    <property type="entry name" value="GTP-bd_ortho_bundle_sf"/>
</dbReference>
<dbReference type="GO" id="GO:0005737">
    <property type="term" value="C:cytoplasm"/>
    <property type="evidence" value="ECO:0007669"/>
    <property type="project" value="UniProtKB-SubCell"/>
</dbReference>
<protein>
    <recommendedName>
        <fullName evidence="3">Ribosome biogenesis GTPase A</fullName>
    </recommendedName>
</protein>
<evidence type="ECO:0000256" key="1">
    <source>
        <dbReference type="ARBA" id="ARBA00022741"/>
    </source>
</evidence>
<dbReference type="Proteomes" id="UP000002366">
    <property type="component" value="Chromosome"/>
</dbReference>
<dbReference type="OrthoDB" id="9779790at2"/>
<comment type="subcellular location">
    <subcellularLocation>
        <location evidence="3">Cytoplasm</location>
    </subcellularLocation>
</comment>
<dbReference type="PIRSF" id="PIRSF006230">
    <property type="entry name" value="MG442"/>
    <property type="match status" value="1"/>
</dbReference>
<evidence type="ECO:0000259" key="5">
    <source>
        <dbReference type="Pfam" id="PF01926"/>
    </source>
</evidence>
<organism evidence="6 7">
    <name type="scientific">Aminobacterium colombiense (strain DSM 12261 / ALA-1)</name>
    <dbReference type="NCBI Taxonomy" id="572547"/>
    <lineage>
        <taxon>Bacteria</taxon>
        <taxon>Thermotogati</taxon>
        <taxon>Synergistota</taxon>
        <taxon>Synergistia</taxon>
        <taxon>Synergistales</taxon>
        <taxon>Aminobacteriaceae</taxon>
        <taxon>Aminobacterium</taxon>
    </lineage>
</organism>
<dbReference type="GO" id="GO:0005525">
    <property type="term" value="F:GTP binding"/>
    <property type="evidence" value="ECO:0007669"/>
    <property type="project" value="UniProtKB-KW"/>
</dbReference>
<evidence type="ECO:0000313" key="7">
    <source>
        <dbReference type="Proteomes" id="UP000002366"/>
    </source>
</evidence>
<dbReference type="AlphaFoldDB" id="D5EGG2"/>
<name>D5EGG2_AMICL</name>
<dbReference type="PANTHER" id="PTHR45782:SF4">
    <property type="entry name" value="MITOCHONDRIAL RIBOSOME-ASSOCIATED GTPASE 1"/>
    <property type="match status" value="1"/>
</dbReference>
<proteinExistence type="inferred from homology"/>
<comment type="function">
    <text evidence="3">Required for a late step of 50S ribosomal subunit assembly. Has GTPase activity.</text>
</comment>
<dbReference type="HOGENOM" id="CLU_011106_1_0_0"/>